<evidence type="ECO:0000256" key="1">
    <source>
        <dbReference type="ARBA" id="ARBA00022500"/>
    </source>
</evidence>
<dbReference type="PANTHER" id="PTHR43693">
    <property type="entry name" value="PROTEIN PHOSPHATASE CHEZ"/>
    <property type="match status" value="1"/>
</dbReference>
<organism evidence="4 5">
    <name type="scientific">Salipaludibacillus aurantiacus</name>
    <dbReference type="NCBI Taxonomy" id="1601833"/>
    <lineage>
        <taxon>Bacteria</taxon>
        <taxon>Bacillati</taxon>
        <taxon>Bacillota</taxon>
        <taxon>Bacilli</taxon>
        <taxon>Bacillales</taxon>
        <taxon>Bacillaceae</taxon>
    </lineage>
</organism>
<feature type="domain" description="CheC-like protein" evidence="3">
    <location>
        <begin position="111"/>
        <end position="146"/>
    </location>
</feature>
<keyword evidence="2" id="KW-0378">Hydrolase</keyword>
<protein>
    <submittedName>
        <fullName evidence="4">Chemotaxis protein CheC</fullName>
    </submittedName>
</protein>
<sequence>MRDLNKVRSQHLDILKEAGNIGAGHAAAALSQMLNKTIEMKVPGVKVIPFNEIGEYTGGDETIVAAVFLRIEGEAPGNMFFILPVKEANRLAQRLTGDLSIDFMGDSLNEMGISALNEAGNILAGAYLSALADFTHLNMQPTPPAIAVDMITAILSFGLIEMSEAGDHAIVINTEINEKGSGHAVSFKGHFFLLPDPPSLDKILNAFGVRQNE</sequence>
<evidence type="ECO:0000313" key="4">
    <source>
        <dbReference type="EMBL" id="SER60094.1"/>
    </source>
</evidence>
<reference evidence="5" key="1">
    <citation type="submission" date="2016-10" db="EMBL/GenBank/DDBJ databases">
        <authorList>
            <person name="Varghese N."/>
            <person name="Submissions S."/>
        </authorList>
    </citation>
    <scope>NUCLEOTIDE SEQUENCE [LARGE SCALE GENOMIC DNA]</scope>
    <source>
        <strain evidence="5">S9</strain>
    </source>
</reference>
<gene>
    <name evidence="4" type="ORF">SAMN05518684_102243</name>
</gene>
<dbReference type="CDD" id="cd17909">
    <property type="entry name" value="CheC_ClassI"/>
    <property type="match status" value="1"/>
</dbReference>
<dbReference type="RefSeq" id="WP_093047572.1">
    <property type="nucleotide sequence ID" value="NZ_FOGT01000002.1"/>
</dbReference>
<dbReference type="SUPFAM" id="SSF103039">
    <property type="entry name" value="CheC-like"/>
    <property type="match status" value="1"/>
</dbReference>
<feature type="domain" description="CheC-like protein" evidence="3">
    <location>
        <begin position="11"/>
        <end position="46"/>
    </location>
</feature>
<dbReference type="InterPro" id="IPR050992">
    <property type="entry name" value="CheZ_family_phosphatases"/>
</dbReference>
<accession>A0A1H9QI16</accession>
<dbReference type="Gene3D" id="3.40.1550.10">
    <property type="entry name" value="CheC-like"/>
    <property type="match status" value="1"/>
</dbReference>
<dbReference type="Proteomes" id="UP000198571">
    <property type="component" value="Unassembled WGS sequence"/>
</dbReference>
<dbReference type="EMBL" id="FOGT01000002">
    <property type="protein sequence ID" value="SER60094.1"/>
    <property type="molecule type" value="Genomic_DNA"/>
</dbReference>
<dbReference type="OrthoDB" id="9812187at2"/>
<name>A0A1H9QI16_9BACI</name>
<evidence type="ECO:0000256" key="2">
    <source>
        <dbReference type="ARBA" id="ARBA00022801"/>
    </source>
</evidence>
<dbReference type="PANTHER" id="PTHR43693:SF1">
    <property type="entry name" value="PROTEIN PHOSPHATASE CHEZ"/>
    <property type="match status" value="1"/>
</dbReference>
<proteinExistence type="predicted"/>
<dbReference type="GO" id="GO:0006935">
    <property type="term" value="P:chemotaxis"/>
    <property type="evidence" value="ECO:0007669"/>
    <property type="project" value="UniProtKB-KW"/>
</dbReference>
<dbReference type="STRING" id="1601833.SAMN05518684_102243"/>
<dbReference type="GO" id="GO:0016787">
    <property type="term" value="F:hydrolase activity"/>
    <property type="evidence" value="ECO:0007669"/>
    <property type="project" value="UniProtKB-KW"/>
</dbReference>
<dbReference type="AlphaFoldDB" id="A0A1H9QI16"/>
<evidence type="ECO:0000313" key="5">
    <source>
        <dbReference type="Proteomes" id="UP000198571"/>
    </source>
</evidence>
<keyword evidence="5" id="KW-1185">Reference proteome</keyword>
<dbReference type="InterPro" id="IPR007597">
    <property type="entry name" value="CheC"/>
</dbReference>
<keyword evidence="1" id="KW-0145">Chemotaxis</keyword>
<dbReference type="Pfam" id="PF04509">
    <property type="entry name" value="CheC"/>
    <property type="match status" value="2"/>
</dbReference>
<evidence type="ECO:0000259" key="3">
    <source>
        <dbReference type="Pfam" id="PF04509"/>
    </source>
</evidence>
<dbReference type="InterPro" id="IPR028976">
    <property type="entry name" value="CheC-like_sf"/>
</dbReference>